<feature type="region of interest" description="Disordered" evidence="1">
    <location>
        <begin position="133"/>
        <end position="179"/>
    </location>
</feature>
<feature type="compositionally biased region" description="Polar residues" evidence="1">
    <location>
        <begin position="71"/>
        <end position="88"/>
    </location>
</feature>
<dbReference type="KEGG" id="nte:NEUTE1DRAFT115490"/>
<name>F8MZL9_NEUT8</name>
<organism evidence="3 4">
    <name type="scientific">Neurospora tetrasperma (strain FGSC 2508 / ATCC MYA-4615 / P0657)</name>
    <dbReference type="NCBI Taxonomy" id="510951"/>
    <lineage>
        <taxon>Eukaryota</taxon>
        <taxon>Fungi</taxon>
        <taxon>Dikarya</taxon>
        <taxon>Ascomycota</taxon>
        <taxon>Pezizomycotina</taxon>
        <taxon>Sordariomycetes</taxon>
        <taxon>Sordariomycetidae</taxon>
        <taxon>Sordariales</taxon>
        <taxon>Sordariaceae</taxon>
        <taxon>Neurospora</taxon>
    </lineage>
</organism>
<reference evidence="4" key="1">
    <citation type="journal article" date="2011" name="Genetics">
        <title>Massive changes in genome architecture accompany the transition to self-fertility in the filamentous fungus Neurospora tetrasperma.</title>
        <authorList>
            <person name="Ellison C.E."/>
            <person name="Stajich J.E."/>
            <person name="Jacobson D.J."/>
            <person name="Natvig D.O."/>
            <person name="Lapidus A."/>
            <person name="Foster B."/>
            <person name="Aerts A."/>
            <person name="Riley R."/>
            <person name="Lindquist E.A."/>
            <person name="Grigoriev I.V."/>
            <person name="Taylor J.W."/>
        </authorList>
    </citation>
    <scope>NUCLEOTIDE SEQUENCE [LARGE SCALE GENOMIC DNA]</scope>
    <source>
        <strain evidence="4">FGSC 2508 / P0657</strain>
    </source>
</reference>
<protein>
    <recommendedName>
        <fullName evidence="2">DUF8035 domain-containing protein</fullName>
    </recommendedName>
</protein>
<feature type="region of interest" description="Disordered" evidence="1">
    <location>
        <begin position="71"/>
        <end position="91"/>
    </location>
</feature>
<dbReference type="AlphaFoldDB" id="F8MZL9"/>
<dbReference type="Proteomes" id="UP000008065">
    <property type="component" value="Unassembled WGS sequence"/>
</dbReference>
<evidence type="ECO:0000259" key="2">
    <source>
        <dbReference type="Pfam" id="PF26118"/>
    </source>
</evidence>
<dbReference type="InterPro" id="IPR058348">
    <property type="entry name" value="DUF8035"/>
</dbReference>
<dbReference type="OrthoDB" id="3918840at2759"/>
<dbReference type="EMBL" id="GL891382">
    <property type="protein sequence ID" value="EGO53709.1"/>
    <property type="molecule type" value="Genomic_DNA"/>
</dbReference>
<dbReference type="VEuPathDB" id="FungiDB:NEUTE1DRAFT_115490"/>
<evidence type="ECO:0000313" key="3">
    <source>
        <dbReference type="EMBL" id="EGO53709.1"/>
    </source>
</evidence>
<dbReference type="Pfam" id="PF26118">
    <property type="entry name" value="DUF8035"/>
    <property type="match status" value="1"/>
</dbReference>
<feature type="domain" description="DUF8035" evidence="2">
    <location>
        <begin position="93"/>
        <end position="133"/>
    </location>
</feature>
<dbReference type="GeneID" id="20822793"/>
<evidence type="ECO:0000256" key="1">
    <source>
        <dbReference type="SAM" id="MobiDB-lite"/>
    </source>
</evidence>
<keyword evidence="4" id="KW-1185">Reference proteome</keyword>
<proteinExistence type="predicted"/>
<sequence length="179" mass="20022">MNEMTTLPGAFDRMANNEGLVRMFTRCTLKIKAQLDKTIGQPRNPLHITVHEIDEIKLFFDGLINHFKSGASQPAAQSTEQAAGQPQPHQRAETLTIAKERFRVEDDSVIVLRGLDRDEIKKYVDMTAELRAARYDGSDYENEPLEDSRSPPVSGHVDQASAGHLQTKPRVSMVPNGPR</sequence>
<dbReference type="HOGENOM" id="CLU_1503863_0_0_1"/>
<accession>F8MZL9</accession>
<gene>
    <name evidence="3" type="ORF">NEUTE1DRAFT_115490</name>
</gene>
<dbReference type="RefSeq" id="XP_009857291.1">
    <property type="nucleotide sequence ID" value="XM_009858989.1"/>
</dbReference>
<evidence type="ECO:0000313" key="4">
    <source>
        <dbReference type="Proteomes" id="UP000008065"/>
    </source>
</evidence>